<dbReference type="InParanoid" id="F4SCV6"/>
<evidence type="ECO:0000259" key="2">
    <source>
        <dbReference type="Pfam" id="PF20515"/>
    </source>
</evidence>
<dbReference type="Pfam" id="PF20515">
    <property type="entry name" value="2OG-FeII_Oxy_6"/>
    <property type="match status" value="1"/>
</dbReference>
<keyword evidence="4" id="KW-1185">Reference proteome</keyword>
<dbReference type="VEuPathDB" id="FungiDB:MELLADRAFT_85105"/>
<feature type="compositionally biased region" description="Acidic residues" evidence="1">
    <location>
        <begin position="107"/>
        <end position="116"/>
    </location>
</feature>
<dbReference type="InterPro" id="IPR046798">
    <property type="entry name" value="2OG-FeII_Oxy_6"/>
</dbReference>
<dbReference type="RefSeq" id="XP_007419209.1">
    <property type="nucleotide sequence ID" value="XM_007419147.1"/>
</dbReference>
<feature type="domain" description="Tet-like 2OG-Fe(II) oxygenase" evidence="2">
    <location>
        <begin position="160"/>
        <end position="321"/>
    </location>
</feature>
<feature type="compositionally biased region" description="Low complexity" evidence="1">
    <location>
        <begin position="80"/>
        <end position="106"/>
    </location>
</feature>
<feature type="region of interest" description="Disordered" evidence="1">
    <location>
        <begin position="67"/>
        <end position="130"/>
    </location>
</feature>
<sequence>MTTEQRNDHEKDVTTILMATKLFKKLPTPCRPKSLTVPPPPFALASTVPAGRDDFTMDLSRSLMDPTLPRCLLPHEPADSEPTSPMSSPLSSLGSSPLSSVPPSDSEVGDLGELMDLDSSPLSSLPPSDSEDMDMIDMNMEARHMIPLADSAKVEAKKRKPTTNGALIAGKMYCFGQTVGYSSDILISPYIPVKGSSKRLYKRFLHNLPGFGARIGSRFRNFCDQLKFQPSGPLDFAANFAFTLCGFYNKPHTDNDKGKVYCLWYPIDSESGKIVTKIEGYYYEGGWFIFPEYGLAFNLGSKYAVQIAWNGKTTFHHTLPSKEKDDVDQAGKKIHYTRLGCSSQITQKMARACAKAGTKDQFNYRSNYRKWKE</sequence>
<proteinExistence type="predicted"/>
<dbReference type="KEGG" id="mlr:MELLADRAFT_85105"/>
<organism evidence="4">
    <name type="scientific">Melampsora larici-populina (strain 98AG31 / pathotype 3-4-7)</name>
    <name type="common">Poplar leaf rust fungus</name>
    <dbReference type="NCBI Taxonomy" id="747676"/>
    <lineage>
        <taxon>Eukaryota</taxon>
        <taxon>Fungi</taxon>
        <taxon>Dikarya</taxon>
        <taxon>Basidiomycota</taxon>
        <taxon>Pucciniomycotina</taxon>
        <taxon>Pucciniomycetes</taxon>
        <taxon>Pucciniales</taxon>
        <taxon>Melampsoraceae</taxon>
        <taxon>Melampsora</taxon>
    </lineage>
</organism>
<evidence type="ECO:0000313" key="3">
    <source>
        <dbReference type="EMBL" id="EGF97517.1"/>
    </source>
</evidence>
<evidence type="ECO:0000313" key="4">
    <source>
        <dbReference type="Proteomes" id="UP000001072"/>
    </source>
</evidence>
<dbReference type="GeneID" id="18933723"/>
<feature type="compositionally biased region" description="Low complexity" evidence="1">
    <location>
        <begin position="117"/>
        <end position="128"/>
    </location>
</feature>
<evidence type="ECO:0000256" key="1">
    <source>
        <dbReference type="SAM" id="MobiDB-lite"/>
    </source>
</evidence>
<dbReference type="AlphaFoldDB" id="F4SCV6"/>
<reference evidence="4" key="1">
    <citation type="journal article" date="2011" name="Proc. Natl. Acad. Sci. U.S.A.">
        <title>Obligate biotrophy features unraveled by the genomic analysis of rust fungi.</title>
        <authorList>
            <person name="Duplessis S."/>
            <person name="Cuomo C.A."/>
            <person name="Lin Y.-C."/>
            <person name="Aerts A."/>
            <person name="Tisserant E."/>
            <person name="Veneault-Fourrey C."/>
            <person name="Joly D.L."/>
            <person name="Hacquard S."/>
            <person name="Amselem J."/>
            <person name="Cantarel B.L."/>
            <person name="Chiu R."/>
            <person name="Coutinho P.M."/>
            <person name="Feau N."/>
            <person name="Field M."/>
            <person name="Frey P."/>
            <person name="Gelhaye E."/>
            <person name="Goldberg J."/>
            <person name="Grabherr M.G."/>
            <person name="Kodira C.D."/>
            <person name="Kohler A."/>
            <person name="Kuees U."/>
            <person name="Lindquist E.A."/>
            <person name="Lucas S.M."/>
            <person name="Mago R."/>
            <person name="Mauceli E."/>
            <person name="Morin E."/>
            <person name="Murat C."/>
            <person name="Pangilinan J.L."/>
            <person name="Park R."/>
            <person name="Pearson M."/>
            <person name="Quesneville H."/>
            <person name="Rouhier N."/>
            <person name="Sakthikumar S."/>
            <person name="Salamov A.A."/>
            <person name="Schmutz J."/>
            <person name="Selles B."/>
            <person name="Shapiro H."/>
            <person name="Tanguay P."/>
            <person name="Tuskan G.A."/>
            <person name="Henrissat B."/>
            <person name="Van de Peer Y."/>
            <person name="Rouze P."/>
            <person name="Ellis J.G."/>
            <person name="Dodds P.N."/>
            <person name="Schein J.E."/>
            <person name="Zhong S."/>
            <person name="Hamelin R.C."/>
            <person name="Grigoriev I.V."/>
            <person name="Szabo L.J."/>
            <person name="Martin F."/>
        </authorList>
    </citation>
    <scope>NUCLEOTIDE SEQUENCE [LARGE SCALE GENOMIC DNA]</scope>
    <source>
        <strain evidence="4">98AG31 / pathotype 3-4-7</strain>
    </source>
</reference>
<accession>F4SCV6</accession>
<dbReference type="HOGENOM" id="CLU_742024_0_0_1"/>
<name>F4SCV6_MELLP</name>
<dbReference type="EMBL" id="GL883223">
    <property type="protein sequence ID" value="EGF97517.1"/>
    <property type="molecule type" value="Genomic_DNA"/>
</dbReference>
<protein>
    <recommendedName>
        <fullName evidence="2">Tet-like 2OG-Fe(II) oxygenase domain-containing protein</fullName>
    </recommendedName>
</protein>
<gene>
    <name evidence="3" type="ORF">MELLADRAFT_85105</name>
</gene>
<dbReference type="OrthoDB" id="2503998at2759"/>
<dbReference type="Proteomes" id="UP000001072">
    <property type="component" value="Unassembled WGS sequence"/>
</dbReference>